<dbReference type="GO" id="GO:0008170">
    <property type="term" value="F:N-methyltransferase activity"/>
    <property type="evidence" value="ECO:0007669"/>
    <property type="project" value="InterPro"/>
</dbReference>
<keyword evidence="4" id="KW-0808">Transferase</keyword>
<evidence type="ECO:0000256" key="1">
    <source>
        <dbReference type="ARBA" id="ARBA00006594"/>
    </source>
</evidence>
<evidence type="ECO:0000256" key="6">
    <source>
        <dbReference type="ARBA" id="ARBA00022747"/>
    </source>
</evidence>
<dbReference type="Pfam" id="PF02384">
    <property type="entry name" value="N6_Mtase"/>
    <property type="match status" value="1"/>
</dbReference>
<evidence type="ECO:0000259" key="8">
    <source>
        <dbReference type="Pfam" id="PF02384"/>
    </source>
</evidence>
<dbReference type="EC" id="2.1.1.72" evidence="2"/>
<proteinExistence type="inferred from homology"/>
<dbReference type="PANTHER" id="PTHR42933">
    <property type="entry name" value="SLR6095 PROTEIN"/>
    <property type="match status" value="1"/>
</dbReference>
<dbReference type="HOGENOM" id="CLU_013049_4_2_4"/>
<evidence type="ECO:0000256" key="4">
    <source>
        <dbReference type="ARBA" id="ARBA00022679"/>
    </source>
</evidence>
<dbReference type="PRINTS" id="PR00507">
    <property type="entry name" value="N12N6MTFRASE"/>
</dbReference>
<dbReference type="InterPro" id="IPR029063">
    <property type="entry name" value="SAM-dependent_MTases_sf"/>
</dbReference>
<dbReference type="GO" id="GO:0003677">
    <property type="term" value="F:DNA binding"/>
    <property type="evidence" value="ECO:0007669"/>
    <property type="project" value="InterPro"/>
</dbReference>
<name>Q1H242_METFK</name>
<dbReference type="EMBL" id="CP000284">
    <property type="protein sequence ID" value="ABE49445.1"/>
    <property type="molecule type" value="Genomic_DNA"/>
</dbReference>
<evidence type="ECO:0000256" key="5">
    <source>
        <dbReference type="ARBA" id="ARBA00022691"/>
    </source>
</evidence>
<comment type="similarity">
    <text evidence="1">Belongs to the N(4)/N(6)-methyltransferase family.</text>
</comment>
<dbReference type="KEGG" id="mfa:Mfla_1177"/>
<evidence type="ECO:0000256" key="7">
    <source>
        <dbReference type="ARBA" id="ARBA00047942"/>
    </source>
</evidence>
<gene>
    <name evidence="10" type="ordered locus">Mfla_1177</name>
</gene>
<dbReference type="Proteomes" id="UP000002440">
    <property type="component" value="Chromosome"/>
</dbReference>
<keyword evidence="6" id="KW-0680">Restriction system</keyword>
<dbReference type="InterPro" id="IPR038333">
    <property type="entry name" value="T1MK-like_N_sf"/>
</dbReference>
<dbReference type="InterPro" id="IPR051537">
    <property type="entry name" value="DNA_Adenine_Mtase"/>
</dbReference>
<dbReference type="Gene3D" id="3.40.50.150">
    <property type="entry name" value="Vaccinia Virus protein VP39"/>
    <property type="match status" value="1"/>
</dbReference>
<feature type="domain" description="DNA methylase adenine-specific" evidence="8">
    <location>
        <begin position="163"/>
        <end position="477"/>
    </location>
</feature>
<evidence type="ECO:0000256" key="3">
    <source>
        <dbReference type="ARBA" id="ARBA00022603"/>
    </source>
</evidence>
<dbReference type="Pfam" id="PF12161">
    <property type="entry name" value="HsdM_N"/>
    <property type="match status" value="1"/>
</dbReference>
<dbReference type="GO" id="GO:0032259">
    <property type="term" value="P:methylation"/>
    <property type="evidence" value="ECO:0007669"/>
    <property type="project" value="UniProtKB-KW"/>
</dbReference>
<keyword evidence="11" id="KW-1185">Reference proteome</keyword>
<sequence>MEQMLWDAACSIRGEKDAAKFKDYLLPLLFLKRLSDVFDDEIERLAEEYGDRATALEIAESDHSLLRFYLPPEARWAVISGRESFDWPLDDRGRPTAPRDIGEHLTKAVRAVVKQNPTLSGVIDVVDFAAERNGERDINPAKLRGVVETFSDPRYRLGLADVQPDFLGRAYEYLLRKFAEGSGQSAGEFFTPTEVGFLMAHILRPKPGETCHDYACGSAGLLIKLQLVARELDPTSRVPLKLSGQELQAESYAVAQMNAIIHDMEVELARGDTMINPKFREASGKIRGHDIVVANPMWNQPFAADLFANDPFDRFRTAGGITSGKGDWAWLQHTLACMNDHGRAAVVLDTGAVTRGSGSKNEDKERTIRKWFVEQDLIDGVILLPENLFYNTTAAGVIVVLSRRKPAARKGKIVLLNASRRFKKGRPKNYLPEEDIRPLAAMYLKGEPVEGELAVITTEQAREADYNLSPSRWVGQNGDAEIGSIPNLLRALEQLNEEDASLTSGLLQLLRPLAKTGDA</sequence>
<protein>
    <recommendedName>
        <fullName evidence="2">site-specific DNA-methyltransferase (adenine-specific)</fullName>
        <ecNumber evidence="2">2.1.1.72</ecNumber>
    </recommendedName>
</protein>
<evidence type="ECO:0000313" key="10">
    <source>
        <dbReference type="EMBL" id="ABE49445.1"/>
    </source>
</evidence>
<organism evidence="10 11">
    <name type="scientific">Methylobacillus flagellatus (strain ATCC 51484 / DSM 6875 / VKM B-1610 / KT)</name>
    <dbReference type="NCBI Taxonomy" id="265072"/>
    <lineage>
        <taxon>Bacteria</taxon>
        <taxon>Pseudomonadati</taxon>
        <taxon>Pseudomonadota</taxon>
        <taxon>Betaproteobacteria</taxon>
        <taxon>Nitrosomonadales</taxon>
        <taxon>Methylophilaceae</taxon>
        <taxon>Methylobacillus</taxon>
    </lineage>
</organism>
<dbReference type="Gene3D" id="1.20.1260.30">
    <property type="match status" value="1"/>
</dbReference>
<dbReference type="STRING" id="265072.Mfla_1177"/>
<dbReference type="SUPFAM" id="SSF53335">
    <property type="entry name" value="S-adenosyl-L-methionine-dependent methyltransferases"/>
    <property type="match status" value="1"/>
</dbReference>
<evidence type="ECO:0000259" key="9">
    <source>
        <dbReference type="Pfam" id="PF12161"/>
    </source>
</evidence>
<keyword evidence="5" id="KW-0949">S-adenosyl-L-methionine</keyword>
<dbReference type="InterPro" id="IPR003356">
    <property type="entry name" value="DNA_methylase_A-5"/>
</dbReference>
<dbReference type="GO" id="GO:0009007">
    <property type="term" value="F:site-specific DNA-methyltransferase (adenine-specific) activity"/>
    <property type="evidence" value="ECO:0007669"/>
    <property type="project" value="UniProtKB-EC"/>
</dbReference>
<dbReference type="AlphaFoldDB" id="Q1H242"/>
<evidence type="ECO:0000256" key="2">
    <source>
        <dbReference type="ARBA" id="ARBA00011900"/>
    </source>
</evidence>
<dbReference type="REBASE" id="12126">
    <property type="entry name" value="M.MflKTORF1177P"/>
</dbReference>
<dbReference type="GO" id="GO:0009307">
    <property type="term" value="P:DNA restriction-modification system"/>
    <property type="evidence" value="ECO:0007669"/>
    <property type="project" value="UniProtKB-KW"/>
</dbReference>
<dbReference type="PANTHER" id="PTHR42933:SF3">
    <property type="entry name" value="TYPE I RESTRICTION ENZYME MJAVIII METHYLASE SUBUNIT"/>
    <property type="match status" value="1"/>
</dbReference>
<comment type="catalytic activity">
    <reaction evidence="7">
        <text>a 2'-deoxyadenosine in DNA + S-adenosyl-L-methionine = an N(6)-methyl-2'-deoxyadenosine in DNA + S-adenosyl-L-homocysteine + H(+)</text>
        <dbReference type="Rhea" id="RHEA:15197"/>
        <dbReference type="Rhea" id="RHEA-COMP:12418"/>
        <dbReference type="Rhea" id="RHEA-COMP:12419"/>
        <dbReference type="ChEBI" id="CHEBI:15378"/>
        <dbReference type="ChEBI" id="CHEBI:57856"/>
        <dbReference type="ChEBI" id="CHEBI:59789"/>
        <dbReference type="ChEBI" id="CHEBI:90615"/>
        <dbReference type="ChEBI" id="CHEBI:90616"/>
        <dbReference type="EC" id="2.1.1.72"/>
    </reaction>
</comment>
<dbReference type="eggNOG" id="COG0286">
    <property type="taxonomic scope" value="Bacteria"/>
</dbReference>
<dbReference type="InterPro" id="IPR022749">
    <property type="entry name" value="D12N6_MeTrfase_N"/>
</dbReference>
<feature type="domain" description="N6 adenine-specific DNA methyltransferase N-terminal" evidence="9">
    <location>
        <begin position="1"/>
        <end position="150"/>
    </location>
</feature>
<accession>Q1H242</accession>
<keyword evidence="3" id="KW-0489">Methyltransferase</keyword>
<evidence type="ECO:0000313" key="11">
    <source>
        <dbReference type="Proteomes" id="UP000002440"/>
    </source>
</evidence>
<reference evidence="10 11" key="1">
    <citation type="submission" date="2006-03" db="EMBL/GenBank/DDBJ databases">
        <title>Complete sequence of Methylobacillus flagellatus KT.</title>
        <authorList>
            <consortium name="US DOE Joint Genome Institute"/>
            <person name="Copeland A."/>
            <person name="Lucas S."/>
            <person name="Lapidus A."/>
            <person name="Barry K."/>
            <person name="Detter J.C."/>
            <person name="Glavina del Rio T."/>
            <person name="Hammon N."/>
            <person name="Israni S."/>
            <person name="Dalin E."/>
            <person name="Tice H."/>
            <person name="Pitluck S."/>
            <person name="Brettin T."/>
            <person name="Bruce D."/>
            <person name="Han C."/>
            <person name="Tapia R."/>
            <person name="Saunders E."/>
            <person name="Gilna P."/>
            <person name="Schmutz J."/>
            <person name="Larimer F."/>
            <person name="Land M."/>
            <person name="Kyrpides N."/>
            <person name="Anderson I."/>
            <person name="Richardson P."/>
        </authorList>
    </citation>
    <scope>NUCLEOTIDE SEQUENCE [LARGE SCALE GENOMIC DNA]</scope>
    <source>
        <strain evidence="11">KT / ATCC 51484 / DSM 6875</strain>
    </source>
</reference>